<dbReference type="EMBL" id="JAPFFF010000001">
    <property type="protein sequence ID" value="KAK8898951.1"/>
    <property type="molecule type" value="Genomic_DNA"/>
</dbReference>
<evidence type="ECO:0000313" key="2">
    <source>
        <dbReference type="Proteomes" id="UP001470230"/>
    </source>
</evidence>
<reference evidence="1 2" key="1">
    <citation type="submission" date="2024-04" db="EMBL/GenBank/DDBJ databases">
        <title>Tritrichomonas musculus Genome.</title>
        <authorList>
            <person name="Alves-Ferreira E."/>
            <person name="Grigg M."/>
            <person name="Lorenzi H."/>
            <person name="Galac M."/>
        </authorList>
    </citation>
    <scope>NUCLEOTIDE SEQUENCE [LARGE SCALE GENOMIC DNA]</scope>
    <source>
        <strain evidence="1 2">EAF2021</strain>
    </source>
</reference>
<protein>
    <submittedName>
        <fullName evidence="1">Uncharacterized protein</fullName>
    </submittedName>
</protein>
<sequence length="595" mass="68325">MSENSSTKSQVPPDIMIFKLGISKLIQMPIELPQNLDEKWMTICDSEEFVYYTDLIKHISACKDPSLIIKAFDQNAFQLDYLTSELSRHLKYLNKIMTSEQVLKFTSQMRLDPQSLYNILGVERRPLFNCALYLLKTILSIVQEESEQKDIFFSFVNYLIPKDLLEFRRKRPYIKTILYLPAISIADGSLGWLSLNREKNVVRKYSFENPQSPVKTFSNDAYSYDIYAEQICFTPLTTKVAEKNDSYNLITANAGRTWIDAFKWNEEYDPLLVFLSSFPHIIEFSKYLPDEFLNQLCSIVSAPDLDLARAICTTAANEFRDGDHTKNACLAVLFLLNKSGYLTQFIRSAFADAIDETKDTTNILRMSSIASMSSGIILTNCENGLSGQLAEIMKSERDNLPNAIRKLMTTSNGFTPPMRFVLSAAFRSTRRKFPDYLVPLNAISSILMLRYLVTELTKRSIELAKVCQTLTLTLMFSTKVEQLPEDLYKQLALFLANLTHFQNSNINLNTNEIQAKKDLINFILFQKEDNNYISNIVKSLSNLIANPEHQIKWSIIEVIENICNGVDEIFDVEMKDKTFLPQRYTRKPSQKAQES</sequence>
<accession>A0ABR2L7H4</accession>
<organism evidence="1 2">
    <name type="scientific">Tritrichomonas musculus</name>
    <dbReference type="NCBI Taxonomy" id="1915356"/>
    <lineage>
        <taxon>Eukaryota</taxon>
        <taxon>Metamonada</taxon>
        <taxon>Parabasalia</taxon>
        <taxon>Tritrichomonadida</taxon>
        <taxon>Tritrichomonadidae</taxon>
        <taxon>Tritrichomonas</taxon>
    </lineage>
</organism>
<proteinExistence type="predicted"/>
<dbReference type="InterPro" id="IPR008936">
    <property type="entry name" value="Rho_GTPase_activation_prot"/>
</dbReference>
<evidence type="ECO:0000313" key="1">
    <source>
        <dbReference type="EMBL" id="KAK8898951.1"/>
    </source>
</evidence>
<dbReference type="SUPFAM" id="SSF48350">
    <property type="entry name" value="GTPase activation domain, GAP"/>
    <property type="match status" value="1"/>
</dbReference>
<keyword evidence="2" id="KW-1185">Reference proteome</keyword>
<comment type="caution">
    <text evidence="1">The sequence shown here is derived from an EMBL/GenBank/DDBJ whole genome shotgun (WGS) entry which is preliminary data.</text>
</comment>
<gene>
    <name evidence="1" type="ORF">M9Y10_001244</name>
</gene>
<dbReference type="Proteomes" id="UP001470230">
    <property type="component" value="Unassembled WGS sequence"/>
</dbReference>
<name>A0ABR2L7H4_9EUKA</name>